<protein>
    <recommendedName>
        <fullName evidence="1">NERD domain-containing protein</fullName>
    </recommendedName>
</protein>
<name>A0A917IFC5_9MICO</name>
<evidence type="ECO:0000313" key="3">
    <source>
        <dbReference type="Proteomes" id="UP000657592"/>
    </source>
</evidence>
<dbReference type="PROSITE" id="PS50965">
    <property type="entry name" value="NERD"/>
    <property type="match status" value="1"/>
</dbReference>
<evidence type="ECO:0000259" key="1">
    <source>
        <dbReference type="PROSITE" id="PS50965"/>
    </source>
</evidence>
<dbReference type="EMBL" id="BMJY01000007">
    <property type="protein sequence ID" value="GGH44366.1"/>
    <property type="molecule type" value="Genomic_DNA"/>
</dbReference>
<dbReference type="Proteomes" id="UP000657592">
    <property type="component" value="Unassembled WGS sequence"/>
</dbReference>
<comment type="caution">
    <text evidence="2">The sequence shown here is derived from an EMBL/GenBank/DDBJ whole genome shotgun (WGS) entry which is preliminary data.</text>
</comment>
<dbReference type="AlphaFoldDB" id="A0A917IFC5"/>
<reference evidence="2" key="2">
    <citation type="submission" date="2020-09" db="EMBL/GenBank/DDBJ databases">
        <authorList>
            <person name="Sun Q."/>
            <person name="Zhou Y."/>
        </authorList>
    </citation>
    <scope>NUCLEOTIDE SEQUENCE</scope>
    <source>
        <strain evidence="2">CGMCC 1.15794</strain>
    </source>
</reference>
<dbReference type="RefSeq" id="WP_188756043.1">
    <property type="nucleotide sequence ID" value="NZ_BMJY01000007.1"/>
</dbReference>
<proteinExistence type="predicted"/>
<evidence type="ECO:0000313" key="2">
    <source>
        <dbReference type="EMBL" id="GGH44366.1"/>
    </source>
</evidence>
<accession>A0A917IFC5</accession>
<sequence length="179" mass="18982">MDDAARQSTQAWSAGAVGETVVGAQLDGLADLGVIALHDRRIPGSRANIDHLAVTTAGVWVIDAKRYRGKRPEAYTEGGFLGFGGTTRLKVGGRKKDALIDGVARQVDVVQEAVGEAVPVRGVLCFVEGDWPLIAGDLTIRGIRVVWPKRLRKEFVTAGDGSLDPEDLARALAVAFPPA</sequence>
<organism evidence="2 3">
    <name type="scientific">Microbacterium album</name>
    <dbReference type="NCBI Taxonomy" id="2053191"/>
    <lineage>
        <taxon>Bacteria</taxon>
        <taxon>Bacillati</taxon>
        <taxon>Actinomycetota</taxon>
        <taxon>Actinomycetes</taxon>
        <taxon>Micrococcales</taxon>
        <taxon>Microbacteriaceae</taxon>
        <taxon>Microbacterium</taxon>
    </lineage>
</organism>
<feature type="domain" description="NERD" evidence="1">
    <location>
        <begin position="14"/>
        <end position="133"/>
    </location>
</feature>
<reference evidence="2" key="1">
    <citation type="journal article" date="2014" name="Int. J. Syst. Evol. Microbiol.">
        <title>Complete genome sequence of Corynebacterium casei LMG S-19264T (=DSM 44701T), isolated from a smear-ripened cheese.</title>
        <authorList>
            <consortium name="US DOE Joint Genome Institute (JGI-PGF)"/>
            <person name="Walter F."/>
            <person name="Albersmeier A."/>
            <person name="Kalinowski J."/>
            <person name="Ruckert C."/>
        </authorList>
    </citation>
    <scope>NUCLEOTIDE SEQUENCE</scope>
    <source>
        <strain evidence="2">CGMCC 1.15794</strain>
    </source>
</reference>
<dbReference type="Pfam" id="PF08378">
    <property type="entry name" value="NERD"/>
    <property type="match status" value="1"/>
</dbReference>
<dbReference type="InterPro" id="IPR011528">
    <property type="entry name" value="NERD"/>
</dbReference>
<gene>
    <name evidence="2" type="ORF">GCM10010921_18970</name>
</gene>
<keyword evidence="3" id="KW-1185">Reference proteome</keyword>